<dbReference type="AlphaFoldDB" id="A0A8C4UEM1"/>
<accession>A0A8C4UEM1</accession>
<organism evidence="2 3">
    <name type="scientific">Falco tinnunculus</name>
    <name type="common">Common kestrel</name>
    <dbReference type="NCBI Taxonomy" id="100819"/>
    <lineage>
        <taxon>Eukaryota</taxon>
        <taxon>Metazoa</taxon>
        <taxon>Chordata</taxon>
        <taxon>Craniata</taxon>
        <taxon>Vertebrata</taxon>
        <taxon>Euteleostomi</taxon>
        <taxon>Archelosauria</taxon>
        <taxon>Archosauria</taxon>
        <taxon>Dinosauria</taxon>
        <taxon>Saurischia</taxon>
        <taxon>Theropoda</taxon>
        <taxon>Coelurosauria</taxon>
        <taxon>Aves</taxon>
        <taxon>Neognathae</taxon>
        <taxon>Neoaves</taxon>
        <taxon>Telluraves</taxon>
        <taxon>Australaves</taxon>
        <taxon>Falconiformes</taxon>
        <taxon>Falconidae</taxon>
        <taxon>Falco</taxon>
    </lineage>
</organism>
<evidence type="ECO:0000313" key="3">
    <source>
        <dbReference type="Proteomes" id="UP000694562"/>
    </source>
</evidence>
<reference evidence="2" key="2">
    <citation type="submission" date="2025-09" db="UniProtKB">
        <authorList>
            <consortium name="Ensembl"/>
        </authorList>
    </citation>
    <scope>IDENTIFICATION</scope>
</reference>
<name>A0A8C4UEM1_FALTI</name>
<protein>
    <submittedName>
        <fullName evidence="2">Uncharacterized protein</fullName>
    </submittedName>
</protein>
<feature type="region of interest" description="Disordered" evidence="1">
    <location>
        <begin position="1"/>
        <end position="43"/>
    </location>
</feature>
<dbReference type="Ensembl" id="ENSFTIT00000011998.1">
    <property type="protein sequence ID" value="ENSFTIP00000011502.1"/>
    <property type="gene ID" value="ENSFTIG00000007694.1"/>
</dbReference>
<keyword evidence="3" id="KW-1185">Reference proteome</keyword>
<reference evidence="2" key="1">
    <citation type="submission" date="2025-08" db="UniProtKB">
        <authorList>
            <consortium name="Ensembl"/>
        </authorList>
    </citation>
    <scope>IDENTIFICATION</scope>
</reference>
<sequence>MYGKGKSNSSVPSDSQREAGRPAGPRGPGAARAGVRGAGGRGR</sequence>
<evidence type="ECO:0000313" key="2">
    <source>
        <dbReference type="Ensembl" id="ENSFTIP00000011502.1"/>
    </source>
</evidence>
<dbReference type="Proteomes" id="UP000694562">
    <property type="component" value="Unplaced"/>
</dbReference>
<feature type="compositionally biased region" description="Low complexity" evidence="1">
    <location>
        <begin position="21"/>
        <end position="35"/>
    </location>
</feature>
<evidence type="ECO:0000256" key="1">
    <source>
        <dbReference type="SAM" id="MobiDB-lite"/>
    </source>
</evidence>
<feature type="compositionally biased region" description="Polar residues" evidence="1">
    <location>
        <begin position="1"/>
        <end position="14"/>
    </location>
</feature>
<proteinExistence type="predicted"/>